<feature type="region of interest" description="Disordered" evidence="2">
    <location>
        <begin position="150"/>
        <end position="183"/>
    </location>
</feature>
<gene>
    <name evidence="3" type="ORF">GCM10010411_56410</name>
</gene>
<name>A0ABP6CG16_9ACTN</name>
<feature type="coiled-coil region" evidence="1">
    <location>
        <begin position="37"/>
        <end position="66"/>
    </location>
</feature>
<feature type="compositionally biased region" description="Basic and acidic residues" evidence="2">
    <location>
        <begin position="150"/>
        <end position="159"/>
    </location>
</feature>
<sequence>MTDQHPDPIAEGLAQGGQRIVQLAALGTAFQQWDSQRRQHQKAVRLAQDKSAKAQAEQERQAAYNQARAVWAPAHDRQWLRQADLSNVATAWCAAVPYARDGDAAAASAVRKCEKRLRDLHPHAMSHYDRQRANGLNPLEAMRHAVPFFDRDPNVREGDPVQTRQLCPGDGTRWAANPQGPSREEWETARQEHRAHRILDEFQTKLTRQGRTHIPASELHTLLDVTTNLPNHIIDKVVQARTITPSATADMSRTAAEVSADNFPNPITEAMAQTQSPGPSSTAKPAAPSTHHRPRHAP</sequence>
<evidence type="ECO:0000256" key="1">
    <source>
        <dbReference type="SAM" id="Coils"/>
    </source>
</evidence>
<feature type="region of interest" description="Disordered" evidence="2">
    <location>
        <begin position="247"/>
        <end position="298"/>
    </location>
</feature>
<feature type="compositionally biased region" description="Polar residues" evidence="2">
    <location>
        <begin position="271"/>
        <end position="283"/>
    </location>
</feature>
<protein>
    <submittedName>
        <fullName evidence="3">Uncharacterized protein</fullName>
    </submittedName>
</protein>
<dbReference type="EMBL" id="BAAATD010000008">
    <property type="protein sequence ID" value="GAA2614204.1"/>
    <property type="molecule type" value="Genomic_DNA"/>
</dbReference>
<keyword evidence="4" id="KW-1185">Reference proteome</keyword>
<keyword evidence="1" id="KW-0175">Coiled coil</keyword>
<dbReference type="Proteomes" id="UP001501509">
    <property type="component" value="Unassembled WGS sequence"/>
</dbReference>
<evidence type="ECO:0000313" key="4">
    <source>
        <dbReference type="Proteomes" id="UP001501509"/>
    </source>
</evidence>
<evidence type="ECO:0000256" key="2">
    <source>
        <dbReference type="SAM" id="MobiDB-lite"/>
    </source>
</evidence>
<proteinExistence type="predicted"/>
<reference evidence="4" key="1">
    <citation type="journal article" date="2019" name="Int. J. Syst. Evol. Microbiol.">
        <title>The Global Catalogue of Microorganisms (GCM) 10K type strain sequencing project: providing services to taxonomists for standard genome sequencing and annotation.</title>
        <authorList>
            <consortium name="The Broad Institute Genomics Platform"/>
            <consortium name="The Broad Institute Genome Sequencing Center for Infectious Disease"/>
            <person name="Wu L."/>
            <person name="Ma J."/>
        </authorList>
    </citation>
    <scope>NUCLEOTIDE SEQUENCE [LARGE SCALE GENOMIC DNA]</scope>
    <source>
        <strain evidence="4">JCM 6833</strain>
    </source>
</reference>
<accession>A0ABP6CG16</accession>
<dbReference type="RefSeq" id="WP_344545474.1">
    <property type="nucleotide sequence ID" value="NZ_BAAATD010000008.1"/>
</dbReference>
<comment type="caution">
    <text evidence="3">The sequence shown here is derived from an EMBL/GenBank/DDBJ whole genome shotgun (WGS) entry which is preliminary data.</text>
</comment>
<organism evidence="3 4">
    <name type="scientific">Actinomadura fulvescens</name>
    <dbReference type="NCBI Taxonomy" id="46160"/>
    <lineage>
        <taxon>Bacteria</taxon>
        <taxon>Bacillati</taxon>
        <taxon>Actinomycetota</taxon>
        <taxon>Actinomycetes</taxon>
        <taxon>Streptosporangiales</taxon>
        <taxon>Thermomonosporaceae</taxon>
        <taxon>Actinomadura</taxon>
    </lineage>
</organism>
<evidence type="ECO:0000313" key="3">
    <source>
        <dbReference type="EMBL" id="GAA2614204.1"/>
    </source>
</evidence>